<name>I4APT1_BERLS</name>
<reference evidence="3" key="1">
    <citation type="submission" date="2012-06" db="EMBL/GenBank/DDBJ databases">
        <title>The complete genome of Flexibacter litoralis DSM 6794.</title>
        <authorList>
            <person name="Lucas S."/>
            <person name="Copeland A."/>
            <person name="Lapidus A."/>
            <person name="Glavina del Rio T."/>
            <person name="Dalin E."/>
            <person name="Tice H."/>
            <person name="Bruce D."/>
            <person name="Goodwin L."/>
            <person name="Pitluck S."/>
            <person name="Peters L."/>
            <person name="Ovchinnikova G."/>
            <person name="Lu M."/>
            <person name="Kyrpides N."/>
            <person name="Mavromatis K."/>
            <person name="Ivanova N."/>
            <person name="Brettin T."/>
            <person name="Detter J.C."/>
            <person name="Han C."/>
            <person name="Larimer F."/>
            <person name="Land M."/>
            <person name="Hauser L."/>
            <person name="Markowitz V."/>
            <person name="Cheng J.-F."/>
            <person name="Hugenholtz P."/>
            <person name="Woyke T."/>
            <person name="Wu D."/>
            <person name="Spring S."/>
            <person name="Lang E."/>
            <person name="Kopitz M."/>
            <person name="Brambilla E."/>
            <person name="Klenk H.-P."/>
            <person name="Eisen J.A."/>
        </authorList>
    </citation>
    <scope>NUCLEOTIDE SEQUENCE [LARGE SCALE GENOMIC DNA]</scope>
    <source>
        <strain evidence="3">ATCC 23117 / DSM 6794 / NBRC 15988 / NCIMB 1366 / Sio-4</strain>
    </source>
</reference>
<feature type="chain" id="PRO_5003686438" description="ADP-ribosyltransferase exoenzyme" evidence="1">
    <location>
        <begin position="21"/>
        <end position="268"/>
    </location>
</feature>
<dbReference type="AlphaFoldDB" id="I4APT1"/>
<keyword evidence="1" id="KW-0732">Signal</keyword>
<organism evidence="2 3">
    <name type="scientific">Bernardetia litoralis (strain ATCC 23117 / DSM 6794 / NBRC 15988 / NCIMB 1366 / Fx l1 / Sio-4)</name>
    <name type="common">Flexibacter litoralis</name>
    <dbReference type="NCBI Taxonomy" id="880071"/>
    <lineage>
        <taxon>Bacteria</taxon>
        <taxon>Pseudomonadati</taxon>
        <taxon>Bacteroidota</taxon>
        <taxon>Cytophagia</taxon>
        <taxon>Cytophagales</taxon>
        <taxon>Bernardetiaceae</taxon>
        <taxon>Bernardetia</taxon>
    </lineage>
</organism>
<evidence type="ECO:0000313" key="2">
    <source>
        <dbReference type="EMBL" id="AFM05966.1"/>
    </source>
</evidence>
<evidence type="ECO:0008006" key="4">
    <source>
        <dbReference type="Google" id="ProtNLM"/>
    </source>
</evidence>
<evidence type="ECO:0000256" key="1">
    <source>
        <dbReference type="SAM" id="SignalP"/>
    </source>
</evidence>
<feature type="signal peptide" evidence="1">
    <location>
        <begin position="1"/>
        <end position="20"/>
    </location>
</feature>
<dbReference type="EMBL" id="CP003345">
    <property type="protein sequence ID" value="AFM05966.1"/>
    <property type="molecule type" value="Genomic_DNA"/>
</dbReference>
<sequence length="268" mass="31875" precursor="true">MMKYIILLLLSIIKICPSIAQNDYENKQLYPKKIIIHGNTYKHDSISNYYFSKDSVYDYEPIQKVFIKPKSIEEWKEVEEEIDNLLDKFPLDDSTFLLKTHVPQSIYYNRFIDSLNIKYEEIKKLSNFYNLSNGEICNLAQYCNAIDRYMLENKIMSKYKNKNPKYWIIPKIAKDYKVKFDSLFNDFCRKNRQSYYLEKPKALFTQTLRVAGDGGFEVLIDFYKTCPIKSEFLKDEKVIILKPYTTIYCVVTMYGYGTPNIIGWSKEK</sequence>
<dbReference type="HOGENOM" id="CLU_1003817_0_0_10"/>
<dbReference type="RefSeq" id="WP_014799390.1">
    <property type="nucleotide sequence ID" value="NC_018018.1"/>
</dbReference>
<dbReference type="KEGG" id="fli:Fleli_3651"/>
<accession>I4APT1</accession>
<keyword evidence="3" id="KW-1185">Reference proteome</keyword>
<proteinExistence type="predicted"/>
<evidence type="ECO:0000313" key="3">
    <source>
        <dbReference type="Proteomes" id="UP000006054"/>
    </source>
</evidence>
<protein>
    <recommendedName>
        <fullName evidence="4">ADP-ribosyltransferase exoenzyme</fullName>
    </recommendedName>
</protein>
<gene>
    <name evidence="2" type="ordered locus">Fleli_3651</name>
</gene>
<dbReference type="Proteomes" id="UP000006054">
    <property type="component" value="Chromosome"/>
</dbReference>